<dbReference type="AlphaFoldDB" id="A0A402CSE5"/>
<dbReference type="RefSeq" id="WP_165864022.1">
    <property type="nucleotide sequence ID" value="NZ_AP025739.1"/>
</dbReference>
<name>A0A402CSE5_9BACT</name>
<dbReference type="EMBL" id="AP025739">
    <property type="protein sequence ID" value="BDI31109.1"/>
    <property type="molecule type" value="Genomic_DNA"/>
</dbReference>
<dbReference type="InterPro" id="IPR013694">
    <property type="entry name" value="VIT"/>
</dbReference>
<dbReference type="InterPro" id="IPR036465">
    <property type="entry name" value="vWFA_dom_sf"/>
</dbReference>
<dbReference type="Pfam" id="PF08487">
    <property type="entry name" value="VIT"/>
    <property type="match status" value="1"/>
</dbReference>
<organism evidence="1 2">
    <name type="scientific">Capsulimonas corticalis</name>
    <dbReference type="NCBI Taxonomy" id="2219043"/>
    <lineage>
        <taxon>Bacteria</taxon>
        <taxon>Bacillati</taxon>
        <taxon>Armatimonadota</taxon>
        <taxon>Armatimonadia</taxon>
        <taxon>Capsulimonadales</taxon>
        <taxon>Capsulimonadaceae</taxon>
        <taxon>Capsulimonas</taxon>
    </lineage>
</organism>
<gene>
    <name evidence="1" type="ORF">CCAX7_31600</name>
</gene>
<dbReference type="Gene3D" id="3.40.50.410">
    <property type="entry name" value="von Willebrand factor, type A domain"/>
    <property type="match status" value="1"/>
</dbReference>
<dbReference type="PANTHER" id="PTHR45737">
    <property type="entry name" value="VON WILLEBRAND FACTOR A DOMAIN-CONTAINING PROTEIN 5A"/>
    <property type="match status" value="1"/>
</dbReference>
<dbReference type="PROSITE" id="PS50234">
    <property type="entry name" value="VWFA"/>
    <property type="match status" value="1"/>
</dbReference>
<dbReference type="KEGG" id="ccot:CCAX7_31600"/>
<evidence type="ECO:0000313" key="1">
    <source>
        <dbReference type="EMBL" id="BDI31109.1"/>
    </source>
</evidence>
<evidence type="ECO:0000313" key="2">
    <source>
        <dbReference type="Proteomes" id="UP000287394"/>
    </source>
</evidence>
<accession>A0A402CSE5</accession>
<keyword evidence="2" id="KW-1185">Reference proteome</keyword>
<dbReference type="Pfam" id="PF13768">
    <property type="entry name" value="VWA_3"/>
    <property type="match status" value="1"/>
</dbReference>
<dbReference type="Proteomes" id="UP000287394">
    <property type="component" value="Chromosome"/>
</dbReference>
<dbReference type="SMART" id="SM00327">
    <property type="entry name" value="VWA"/>
    <property type="match status" value="1"/>
</dbReference>
<sequence length="778" mass="82882">MQSTGFELRYADRDEPVTLAMQRLWLTGQILPVGARLFVRHDFRHDEDQNLEVIYSFMLPRDAALRKFEVVGDGFEAHSELRRVEEAVREYEEGLEAGHLATLARSYRDGVVNLSLGNLRKGQDVRVTLEIMAGVELTDEGLRFRFPFTIAPGYHAQARMIDTGEGGEIELPSSEFGDVILPTFQRSAAGLHDVGFDLGLRLGGEVAEISSPSHAVRMRKENGAWRVSLSPAGDLPNRDLVLDVRLEQAGAQVLSGEKRFALAVPSSLFGKSENGPRKIAFVVDRSGSMQGVPMTQAKRAVEACLAALAPEDKFALVAFDDRVETSNDRLVAPTASERAKAAKFLSHVHARGGTELAAGFAAGAKIVGEGGFVLVVTDGQVMGTEEILAQARKQNVRIFCLGIGSASQDRFLALLAEATGGVSRFVTPKERVDIAAVDLFASIAPPVAAGVELTGADFAVLPPVTVHAGVPWVAFGERDAPGEVVASWPGGRIAFDIPAPDPAVADAVRLLEGSRRITDLESRMTPGAEKSLTDQLVALSEEYGLASRACSLVAVIKQEGDQAGALPATRVIPVGMPDDTEFDSYFGAPVMAGGPVMMSAPAAPGIVRRRLADLSGETNAKMTRSTLPKTSRPSLMRKAMDFVEGITAPPASKSAPIKELVMEADSASMYGDEDRLLALASSLETDGGVPGSTPDDRALKTIAALIQFHAAGHTPTQGVFRAHVKRMAAFLEALTGLPGDRSQIVAWVIDALRGDGGKLAAAPDGAVTWEELERLADG</sequence>
<protein>
    <submittedName>
        <fullName evidence="1">Marine proteobacterial sortase target protein</fullName>
    </submittedName>
</protein>
<reference evidence="1 2" key="1">
    <citation type="journal article" date="2019" name="Int. J. Syst. Evol. Microbiol.">
        <title>Capsulimonas corticalis gen. nov., sp. nov., an aerobic capsulated bacterium, of a novel bacterial order, Capsulimonadales ord. nov., of the class Armatimonadia of the phylum Armatimonadetes.</title>
        <authorList>
            <person name="Li J."/>
            <person name="Kudo C."/>
            <person name="Tonouchi A."/>
        </authorList>
    </citation>
    <scope>NUCLEOTIDE SEQUENCE [LARGE SCALE GENOMIC DNA]</scope>
    <source>
        <strain evidence="1 2">AX-7</strain>
    </source>
</reference>
<dbReference type="InterPro" id="IPR002035">
    <property type="entry name" value="VWF_A"/>
</dbReference>
<dbReference type="PANTHER" id="PTHR45737:SF6">
    <property type="entry name" value="VON WILLEBRAND FACTOR A DOMAIN-CONTAINING PROTEIN 5A"/>
    <property type="match status" value="1"/>
</dbReference>
<dbReference type="PROSITE" id="PS51468">
    <property type="entry name" value="VIT"/>
    <property type="match status" value="1"/>
</dbReference>
<proteinExistence type="predicted"/>
<dbReference type="SUPFAM" id="SSF53300">
    <property type="entry name" value="vWA-like"/>
    <property type="match status" value="1"/>
</dbReference>